<evidence type="ECO:0008006" key="3">
    <source>
        <dbReference type="Google" id="ProtNLM"/>
    </source>
</evidence>
<dbReference type="Proteomes" id="UP001652660">
    <property type="component" value="Chromosome 5e"/>
</dbReference>
<sequence>MHKAGGMALMWKEDTQVVEVLQTAFTIEAKIEDLDLKCTWWFIGVYASCDANIRKNQWKVLHERSRLWGSRFLIAGDFNDILSNEEKWGGLAREERSFRDFKEFLDLNNLVDIGFEGHPWTWSNHWDKEGEIRQRLDRCLGSIEWYQTFDKASCQHIDTYASDHSMLSLNTCTEVGKKKMRFYFDKRWLQREEVYKVVERAWQKEEVGSRMFKVTKKIINCRIELLKWRNTFKANSKSRIEEIKKELERVKNSDCENRKGVVAELKNQLKEAYTEEENFWSQKARFNWLREGDKNTKYFHAHVKGRRSTNRIRKLQKKNGS</sequence>
<dbReference type="Gene3D" id="3.60.10.10">
    <property type="entry name" value="Endonuclease/exonuclease/phosphatase"/>
    <property type="match status" value="1"/>
</dbReference>
<proteinExistence type="predicted"/>
<gene>
    <name evidence="2" type="primary">LOC140006956</name>
</gene>
<dbReference type="RefSeq" id="XP_071905732.1">
    <property type="nucleotide sequence ID" value="XM_072049631.1"/>
</dbReference>
<name>A0ABM4UEN4_COFAR</name>
<accession>A0ABM4UEN4</accession>
<reference evidence="2" key="1">
    <citation type="submission" date="2025-08" db="UniProtKB">
        <authorList>
            <consortium name="RefSeq"/>
        </authorList>
    </citation>
    <scope>IDENTIFICATION</scope>
    <source>
        <tissue evidence="2">Leaves</tissue>
    </source>
</reference>
<dbReference type="InterPro" id="IPR036691">
    <property type="entry name" value="Endo/exonu/phosph_ase_sf"/>
</dbReference>
<dbReference type="PANTHER" id="PTHR33710">
    <property type="entry name" value="BNAC02G09200D PROTEIN"/>
    <property type="match status" value="1"/>
</dbReference>
<evidence type="ECO:0000313" key="2">
    <source>
        <dbReference type="RefSeq" id="XP_071905732.1"/>
    </source>
</evidence>
<keyword evidence="1" id="KW-1185">Reference proteome</keyword>
<dbReference type="SUPFAM" id="SSF56219">
    <property type="entry name" value="DNase I-like"/>
    <property type="match status" value="1"/>
</dbReference>
<protein>
    <recommendedName>
        <fullName evidence="3">Reverse transcriptase</fullName>
    </recommendedName>
</protein>
<organism evidence="1 2">
    <name type="scientific">Coffea arabica</name>
    <name type="common">Arabian coffee</name>
    <dbReference type="NCBI Taxonomy" id="13443"/>
    <lineage>
        <taxon>Eukaryota</taxon>
        <taxon>Viridiplantae</taxon>
        <taxon>Streptophyta</taxon>
        <taxon>Embryophyta</taxon>
        <taxon>Tracheophyta</taxon>
        <taxon>Spermatophyta</taxon>
        <taxon>Magnoliopsida</taxon>
        <taxon>eudicotyledons</taxon>
        <taxon>Gunneridae</taxon>
        <taxon>Pentapetalae</taxon>
        <taxon>asterids</taxon>
        <taxon>lamiids</taxon>
        <taxon>Gentianales</taxon>
        <taxon>Rubiaceae</taxon>
        <taxon>Ixoroideae</taxon>
        <taxon>Gardenieae complex</taxon>
        <taxon>Bertiereae - Coffeeae clade</taxon>
        <taxon>Coffeeae</taxon>
        <taxon>Coffea</taxon>
    </lineage>
</organism>
<dbReference type="GeneID" id="140006956"/>
<evidence type="ECO:0000313" key="1">
    <source>
        <dbReference type="Proteomes" id="UP001652660"/>
    </source>
</evidence>
<dbReference type="PANTHER" id="PTHR33710:SF62">
    <property type="entry name" value="DUF4283 DOMAIN PROTEIN"/>
    <property type="match status" value="1"/>
</dbReference>